<protein>
    <submittedName>
        <fullName evidence="1">AraC family transcriptional regulator</fullName>
    </submittedName>
</protein>
<dbReference type="AlphaFoldDB" id="A0A5E4SDN0"/>
<proteinExistence type="predicted"/>
<accession>A0A5E4SDN0</accession>
<dbReference type="EMBL" id="CABPSB010000002">
    <property type="protein sequence ID" value="VVD73261.1"/>
    <property type="molecule type" value="Genomic_DNA"/>
</dbReference>
<evidence type="ECO:0000313" key="2">
    <source>
        <dbReference type="Proteomes" id="UP000406256"/>
    </source>
</evidence>
<dbReference type="RefSeq" id="WP_281350032.1">
    <property type="nucleotide sequence ID" value="NZ_CABPSB010000002.1"/>
</dbReference>
<reference evidence="1 2" key="1">
    <citation type="submission" date="2019-08" db="EMBL/GenBank/DDBJ databases">
        <authorList>
            <person name="Peeters C."/>
        </authorList>
    </citation>
    <scope>NUCLEOTIDE SEQUENCE [LARGE SCALE GENOMIC DNA]</scope>
    <source>
        <strain evidence="1 2">LMG 31108</strain>
    </source>
</reference>
<dbReference type="Proteomes" id="UP000406256">
    <property type="component" value="Unassembled WGS sequence"/>
</dbReference>
<organism evidence="1 2">
    <name type="scientific">Pandoraea anhela</name>
    <dbReference type="NCBI Taxonomy" id="2508295"/>
    <lineage>
        <taxon>Bacteria</taxon>
        <taxon>Pseudomonadati</taxon>
        <taxon>Pseudomonadota</taxon>
        <taxon>Betaproteobacteria</taxon>
        <taxon>Burkholderiales</taxon>
        <taxon>Burkholderiaceae</taxon>
        <taxon>Pandoraea</taxon>
    </lineage>
</organism>
<gene>
    <name evidence="1" type="ORF">PAN31108_00711</name>
</gene>
<name>A0A5E4SDN0_9BURK</name>
<keyword evidence="2" id="KW-1185">Reference proteome</keyword>
<sequence length="44" mass="5433">MTVRYNWPSFKTLPYPVYFRYDEFDAQTAWVPHRHDWGTFSYVG</sequence>
<evidence type="ECO:0000313" key="1">
    <source>
        <dbReference type="EMBL" id="VVD73261.1"/>
    </source>
</evidence>